<feature type="transmembrane region" description="Helical" evidence="7">
    <location>
        <begin position="20"/>
        <end position="37"/>
    </location>
</feature>
<feature type="transmembrane region" description="Helical" evidence="7">
    <location>
        <begin position="391"/>
        <end position="410"/>
    </location>
</feature>
<sequence length="443" mass="47513">MARAIPEPERHITHGRVFRIAFPIVLSNATVPILGAVDTGVVGQLGDPVPIGAVGVGAIVLTAIYWIFGFLRMGTTGLTSQAHGAGRTGEVAALLTRALMIGLSAGICLVALQIWIFAGAFMVSPASAEVESMARAYMQIRIWSAPAVIALYGITGWLVALERTRAVLVLQIWMNGLNIVLDLWFVLGLGWGAEGVAFATFLAEWSGLALGFWLCRDAFRVPAWRDWARVFDAVALRNMAQVNFDILLRSLMLEVIFVSFLLLGGRFDDVTLAANQVLLQFLNITAYAMDGFAFTAEALVGQAMGARSVTRLRRGALLATHWALGTNVVLAAAFALAGGLLIDVMTTAPLVREAARDYLPYMVAAPVLGVGAWMLDGIFIGATRSGDMRNMMVLSLAAYIVAALILVPWLGNHGLWLALLVSFVARGVTLGMRYPALERAAQA</sequence>
<dbReference type="InterPro" id="IPR050222">
    <property type="entry name" value="MATE_MdtK"/>
</dbReference>
<feature type="transmembrane region" description="Helical" evidence="7">
    <location>
        <begin position="92"/>
        <end position="122"/>
    </location>
</feature>
<evidence type="ECO:0000313" key="8">
    <source>
        <dbReference type="EMBL" id="HAR53634.1"/>
    </source>
</evidence>
<organism evidence="8 9">
    <name type="scientific">Roseovarius nubinhibens</name>
    <dbReference type="NCBI Taxonomy" id="314263"/>
    <lineage>
        <taxon>Bacteria</taxon>
        <taxon>Pseudomonadati</taxon>
        <taxon>Pseudomonadota</taxon>
        <taxon>Alphaproteobacteria</taxon>
        <taxon>Rhodobacterales</taxon>
        <taxon>Roseobacteraceae</taxon>
        <taxon>Roseovarius</taxon>
    </lineage>
</organism>
<dbReference type="GO" id="GO:0042910">
    <property type="term" value="F:xenobiotic transmembrane transporter activity"/>
    <property type="evidence" value="ECO:0007669"/>
    <property type="project" value="InterPro"/>
</dbReference>
<protein>
    <submittedName>
        <fullName evidence="8">MATE family efflux transporter</fullName>
    </submittedName>
</protein>
<keyword evidence="6 7" id="KW-0472">Membrane</keyword>
<dbReference type="AlphaFoldDB" id="A0A348WGH2"/>
<gene>
    <name evidence="8" type="ORF">DCS45_17420</name>
</gene>
<dbReference type="PANTHER" id="PTHR43298:SF2">
    <property type="entry name" value="FMN_FAD EXPORTER YEEO-RELATED"/>
    <property type="match status" value="1"/>
</dbReference>
<comment type="caution">
    <text evidence="8">The sequence shown here is derived from an EMBL/GenBank/DDBJ whole genome shotgun (WGS) entry which is preliminary data.</text>
</comment>
<accession>A0A348WGH2</accession>
<feature type="transmembrane region" description="Helical" evidence="7">
    <location>
        <begin position="316"/>
        <end position="338"/>
    </location>
</feature>
<dbReference type="NCBIfam" id="TIGR00797">
    <property type="entry name" value="matE"/>
    <property type="match status" value="1"/>
</dbReference>
<keyword evidence="3" id="KW-0813">Transport</keyword>
<comment type="similarity">
    <text evidence="2">Belongs to the multi antimicrobial extrusion (MATE) (TC 2.A.66.1) family.</text>
</comment>
<feature type="transmembrane region" description="Helical" evidence="7">
    <location>
        <begin position="49"/>
        <end position="71"/>
    </location>
</feature>
<dbReference type="InterPro" id="IPR044644">
    <property type="entry name" value="DinF-like"/>
</dbReference>
<dbReference type="PANTHER" id="PTHR43298">
    <property type="entry name" value="MULTIDRUG RESISTANCE PROTEIN NORM-RELATED"/>
    <property type="match status" value="1"/>
</dbReference>
<dbReference type="GO" id="GO:0005886">
    <property type="term" value="C:plasma membrane"/>
    <property type="evidence" value="ECO:0007669"/>
    <property type="project" value="TreeGrafter"/>
</dbReference>
<feature type="transmembrane region" description="Helical" evidence="7">
    <location>
        <begin position="197"/>
        <end position="215"/>
    </location>
</feature>
<name>A0A348WGH2_9RHOB</name>
<keyword evidence="5 7" id="KW-1133">Transmembrane helix</keyword>
<evidence type="ECO:0000256" key="1">
    <source>
        <dbReference type="ARBA" id="ARBA00004141"/>
    </source>
</evidence>
<evidence type="ECO:0000256" key="2">
    <source>
        <dbReference type="ARBA" id="ARBA00010199"/>
    </source>
</evidence>
<feature type="transmembrane region" description="Helical" evidence="7">
    <location>
        <begin position="142"/>
        <end position="160"/>
    </location>
</feature>
<feature type="transmembrane region" description="Helical" evidence="7">
    <location>
        <begin position="358"/>
        <end position="379"/>
    </location>
</feature>
<evidence type="ECO:0000256" key="3">
    <source>
        <dbReference type="ARBA" id="ARBA00022448"/>
    </source>
</evidence>
<evidence type="ECO:0000256" key="4">
    <source>
        <dbReference type="ARBA" id="ARBA00022692"/>
    </source>
</evidence>
<feature type="transmembrane region" description="Helical" evidence="7">
    <location>
        <begin position="416"/>
        <end position="436"/>
    </location>
</feature>
<feature type="transmembrane region" description="Helical" evidence="7">
    <location>
        <begin position="246"/>
        <end position="264"/>
    </location>
</feature>
<dbReference type="EMBL" id="DMVW01000169">
    <property type="protein sequence ID" value="HAR53634.1"/>
    <property type="molecule type" value="Genomic_DNA"/>
</dbReference>
<reference evidence="8 9" key="1">
    <citation type="journal article" date="2018" name="Nat. Biotechnol.">
        <title>A standardized bacterial taxonomy based on genome phylogeny substantially revises the tree of life.</title>
        <authorList>
            <person name="Parks D.H."/>
            <person name="Chuvochina M."/>
            <person name="Waite D.W."/>
            <person name="Rinke C."/>
            <person name="Skarshewski A."/>
            <person name="Chaumeil P.A."/>
            <person name="Hugenholtz P."/>
        </authorList>
    </citation>
    <scope>NUCLEOTIDE SEQUENCE [LARGE SCALE GENOMIC DNA]</scope>
    <source>
        <strain evidence="8">UBA9169</strain>
    </source>
</reference>
<proteinExistence type="inferred from homology"/>
<comment type="subcellular location">
    <subcellularLocation>
        <location evidence="1">Membrane</location>
        <topology evidence="1">Multi-pass membrane protein</topology>
    </subcellularLocation>
</comment>
<evidence type="ECO:0000256" key="6">
    <source>
        <dbReference type="ARBA" id="ARBA00023136"/>
    </source>
</evidence>
<dbReference type="InterPro" id="IPR002528">
    <property type="entry name" value="MATE_fam"/>
</dbReference>
<dbReference type="Proteomes" id="UP000264719">
    <property type="component" value="Unassembled WGS sequence"/>
</dbReference>
<dbReference type="RefSeq" id="WP_339856195.1">
    <property type="nucleotide sequence ID" value="NZ_CAXAXR010000034.1"/>
</dbReference>
<keyword evidence="4 7" id="KW-0812">Transmembrane</keyword>
<evidence type="ECO:0000313" key="9">
    <source>
        <dbReference type="Proteomes" id="UP000264719"/>
    </source>
</evidence>
<dbReference type="CDD" id="cd13136">
    <property type="entry name" value="MATE_DinF_like"/>
    <property type="match status" value="1"/>
</dbReference>
<feature type="transmembrane region" description="Helical" evidence="7">
    <location>
        <begin position="172"/>
        <end position="191"/>
    </location>
</feature>
<evidence type="ECO:0000256" key="7">
    <source>
        <dbReference type="SAM" id="Phobius"/>
    </source>
</evidence>
<dbReference type="Pfam" id="PF01554">
    <property type="entry name" value="MatE"/>
    <property type="match status" value="2"/>
</dbReference>
<feature type="transmembrane region" description="Helical" evidence="7">
    <location>
        <begin position="284"/>
        <end position="304"/>
    </location>
</feature>
<evidence type="ECO:0000256" key="5">
    <source>
        <dbReference type="ARBA" id="ARBA00022989"/>
    </source>
</evidence>
<dbReference type="GO" id="GO:0015297">
    <property type="term" value="F:antiporter activity"/>
    <property type="evidence" value="ECO:0007669"/>
    <property type="project" value="InterPro"/>
</dbReference>